<name>A0ABT4ZJT2_9RHOB</name>
<dbReference type="Proteomes" id="UP001165641">
    <property type="component" value="Unassembled WGS sequence"/>
</dbReference>
<protein>
    <recommendedName>
        <fullName evidence="3">Haloacid dehalogenase-like hydrolase</fullName>
    </recommendedName>
</protein>
<dbReference type="Gene3D" id="3.40.50.1000">
    <property type="entry name" value="HAD superfamily/HAD-like"/>
    <property type="match status" value="1"/>
</dbReference>
<sequence length="140" mass="15282">MNSFAEDAYNVPPNLVVGSEGNAEYQVGDDGSTVVMKTGGVYFVDDKAAKPVGIMRNIGKRPIIAGGNSDGDFQMLEWTMAGDGPRLGLLVHHTDGEREFAYDRDTPFGKLVDGLEQAEDRGWLLVDMAQDWKAVWTGSR</sequence>
<organism evidence="1 2">
    <name type="scientific">Paracoccus onchidii</name>
    <dbReference type="NCBI Taxonomy" id="3017813"/>
    <lineage>
        <taxon>Bacteria</taxon>
        <taxon>Pseudomonadati</taxon>
        <taxon>Pseudomonadota</taxon>
        <taxon>Alphaproteobacteria</taxon>
        <taxon>Rhodobacterales</taxon>
        <taxon>Paracoccaceae</taxon>
        <taxon>Paracoccus</taxon>
    </lineage>
</organism>
<evidence type="ECO:0000313" key="1">
    <source>
        <dbReference type="EMBL" id="MDB6179601.1"/>
    </source>
</evidence>
<dbReference type="InterPro" id="IPR023214">
    <property type="entry name" value="HAD_sf"/>
</dbReference>
<proteinExistence type="predicted"/>
<comment type="caution">
    <text evidence="1">The sequence shown here is derived from an EMBL/GenBank/DDBJ whole genome shotgun (WGS) entry which is preliminary data.</text>
</comment>
<dbReference type="RefSeq" id="WP_271890694.1">
    <property type="nucleotide sequence ID" value="NZ_JAQBIE010000044.1"/>
</dbReference>
<dbReference type="EMBL" id="JAQBIE010000044">
    <property type="protein sequence ID" value="MDB6179601.1"/>
    <property type="molecule type" value="Genomic_DNA"/>
</dbReference>
<keyword evidence="2" id="KW-1185">Reference proteome</keyword>
<gene>
    <name evidence="1" type="ORF">PAF17_19225</name>
</gene>
<evidence type="ECO:0000313" key="2">
    <source>
        <dbReference type="Proteomes" id="UP001165641"/>
    </source>
</evidence>
<accession>A0ABT4ZJT2</accession>
<evidence type="ECO:0008006" key="3">
    <source>
        <dbReference type="Google" id="ProtNLM"/>
    </source>
</evidence>
<reference evidence="1" key="1">
    <citation type="submission" date="2022-12" db="EMBL/GenBank/DDBJ databases">
        <title>Paracoccus onchidii sp. nov., isolated from a marine invertebrate from the South China Sea.</title>
        <authorList>
            <person name="Xu S."/>
            <person name="Liu Z."/>
            <person name="Xu Y."/>
        </authorList>
    </citation>
    <scope>NUCLEOTIDE SEQUENCE</scope>
    <source>
        <strain evidence="1">Z330</strain>
    </source>
</reference>